<keyword evidence="2" id="KW-0812">Transmembrane</keyword>
<protein>
    <submittedName>
        <fullName evidence="4">Putative transcription regulator</fullName>
    </submittedName>
</protein>
<comment type="caution">
    <text evidence="4">The sequence shown here is derived from an EMBL/GenBank/DDBJ whole genome shotgun (WGS) entry which is preliminary data.</text>
</comment>
<keyword evidence="2" id="KW-1133">Transmembrane helix</keyword>
<sequence length="419" mass="46542">MSFKKTKLSLTESNSGTSHFASFKNRYFAMKKRNFVSGIFLGFLGISGVVAVSFITFTQLPTFHFNFSLPFPSKGDLFQTVSGTEQDKINILITGIGGGDHDGANLTDTILFASLHGESKTISLLSVPRDLYVEYPLGGRGKINEIYMQGLYAKESPAQAMEDLGEKLREITGEKMDHYLSIDFDGFTKFVDLLGGIEVTVEEDLVDKEYPDNNWGYLTFSIKKGRQILDGTTALKYARSRHSTSDFDRSHRQQLVIKAVKDKLFSLDILTSPTKIKSLYYAIVSHIKTDLSMGQLASLALFGKDIPTENILAFNLNDSCFQGLAYCQRWGFLYTPMRDLFGGASVLLPDGATPNHLDSYADTSKFSNIIFNYPEMFLENPEITVINSTKTSGIANGVALYLKKFGFNIPDKNSIGSTK</sequence>
<dbReference type="InterPro" id="IPR050922">
    <property type="entry name" value="LytR/CpsA/Psr_CW_biosynth"/>
</dbReference>
<dbReference type="PANTHER" id="PTHR33392">
    <property type="entry name" value="POLYISOPRENYL-TEICHOIC ACID--PEPTIDOGLYCAN TEICHOIC ACID TRANSFERASE TAGU"/>
    <property type="match status" value="1"/>
</dbReference>
<reference evidence="4" key="1">
    <citation type="journal article" date="2012" name="Science">
        <title>Fermentation, hydrogen, and sulfur metabolism in multiple uncultivated bacterial phyla.</title>
        <authorList>
            <person name="Wrighton K.C."/>
            <person name="Thomas B.C."/>
            <person name="Sharon I."/>
            <person name="Miller C.S."/>
            <person name="Castelle C.J."/>
            <person name="VerBerkmoes N.C."/>
            <person name="Wilkins M.J."/>
            <person name="Hettich R.L."/>
            <person name="Lipton M.S."/>
            <person name="Williams K.H."/>
            <person name="Long P.E."/>
            <person name="Banfield J.F."/>
        </authorList>
    </citation>
    <scope>NUCLEOTIDE SEQUENCE [LARGE SCALE GENOMIC DNA]</scope>
</reference>
<evidence type="ECO:0000256" key="1">
    <source>
        <dbReference type="ARBA" id="ARBA00006068"/>
    </source>
</evidence>
<feature type="transmembrane region" description="Helical" evidence="2">
    <location>
        <begin position="35"/>
        <end position="57"/>
    </location>
</feature>
<dbReference type="NCBIfam" id="TIGR00350">
    <property type="entry name" value="lytR_cpsA_psr"/>
    <property type="match status" value="1"/>
</dbReference>
<proteinExistence type="inferred from homology"/>
<organism evidence="4">
    <name type="scientific">uncultured bacterium</name>
    <name type="common">gcode 4</name>
    <dbReference type="NCBI Taxonomy" id="1234023"/>
    <lineage>
        <taxon>Bacteria</taxon>
        <taxon>environmental samples</taxon>
    </lineage>
</organism>
<comment type="similarity">
    <text evidence="1">Belongs to the LytR/CpsA/Psr (LCP) family.</text>
</comment>
<dbReference type="PANTHER" id="PTHR33392:SF6">
    <property type="entry name" value="POLYISOPRENYL-TEICHOIC ACID--PEPTIDOGLYCAN TEICHOIC ACID TRANSFERASE TAGU"/>
    <property type="match status" value="1"/>
</dbReference>
<gene>
    <name evidence="4" type="ORF">ACD_78C00086G0001</name>
</gene>
<feature type="domain" description="Cell envelope-related transcriptional attenuator" evidence="3">
    <location>
        <begin position="107"/>
        <end position="264"/>
    </location>
</feature>
<dbReference type="AlphaFoldDB" id="K1YDK7"/>
<evidence type="ECO:0000256" key="2">
    <source>
        <dbReference type="SAM" id="Phobius"/>
    </source>
</evidence>
<name>K1YDK7_9BACT</name>
<evidence type="ECO:0000259" key="3">
    <source>
        <dbReference type="Pfam" id="PF03816"/>
    </source>
</evidence>
<evidence type="ECO:0000313" key="4">
    <source>
        <dbReference type="EMBL" id="EKD30333.1"/>
    </source>
</evidence>
<keyword evidence="2" id="KW-0472">Membrane</keyword>
<feature type="non-terminal residue" evidence="4">
    <location>
        <position position="419"/>
    </location>
</feature>
<dbReference type="InterPro" id="IPR004474">
    <property type="entry name" value="LytR_CpsA_psr"/>
</dbReference>
<dbReference type="Pfam" id="PF03816">
    <property type="entry name" value="LytR_cpsA_psr"/>
    <property type="match status" value="1"/>
</dbReference>
<dbReference type="Gene3D" id="3.40.630.190">
    <property type="entry name" value="LCP protein"/>
    <property type="match status" value="1"/>
</dbReference>
<dbReference type="EMBL" id="AMFJ01034086">
    <property type="protein sequence ID" value="EKD30333.1"/>
    <property type="molecule type" value="Genomic_DNA"/>
</dbReference>
<accession>K1YDK7</accession>